<organism evidence="9 10">
    <name type="scientific">Actinomortierella ambigua</name>
    <dbReference type="NCBI Taxonomy" id="1343610"/>
    <lineage>
        <taxon>Eukaryota</taxon>
        <taxon>Fungi</taxon>
        <taxon>Fungi incertae sedis</taxon>
        <taxon>Mucoromycota</taxon>
        <taxon>Mortierellomycotina</taxon>
        <taxon>Mortierellomycetes</taxon>
        <taxon>Mortierellales</taxon>
        <taxon>Mortierellaceae</taxon>
        <taxon>Actinomortierella</taxon>
    </lineage>
</organism>
<dbReference type="AlphaFoldDB" id="A0A9P6Q4U6"/>
<dbReference type="GO" id="GO:0005774">
    <property type="term" value="C:vacuolar membrane"/>
    <property type="evidence" value="ECO:0007669"/>
    <property type="project" value="TreeGrafter"/>
</dbReference>
<feature type="compositionally biased region" description="Low complexity" evidence="6">
    <location>
        <begin position="43"/>
        <end position="74"/>
    </location>
</feature>
<feature type="transmembrane region" description="Helical" evidence="7">
    <location>
        <begin position="313"/>
        <end position="330"/>
    </location>
</feature>
<feature type="region of interest" description="Disordered" evidence="6">
    <location>
        <begin position="1"/>
        <end position="78"/>
    </location>
</feature>
<feature type="transmembrane region" description="Helical" evidence="7">
    <location>
        <begin position="350"/>
        <end position="371"/>
    </location>
</feature>
<dbReference type="Gene3D" id="1.20.1740.10">
    <property type="entry name" value="Amino acid/polyamine transporter I"/>
    <property type="match status" value="1"/>
</dbReference>
<evidence type="ECO:0000256" key="1">
    <source>
        <dbReference type="ARBA" id="ARBA00004141"/>
    </source>
</evidence>
<comment type="caution">
    <text evidence="9">The sequence shown here is derived from an EMBL/GenBank/DDBJ whole genome shotgun (WGS) entry which is preliminary data.</text>
</comment>
<feature type="transmembrane region" description="Helical" evidence="7">
    <location>
        <begin position="497"/>
        <end position="518"/>
    </location>
</feature>
<feature type="transmembrane region" description="Helical" evidence="7">
    <location>
        <begin position="426"/>
        <end position="444"/>
    </location>
</feature>
<keyword evidence="10" id="KW-1185">Reference proteome</keyword>
<evidence type="ECO:0000256" key="6">
    <source>
        <dbReference type="SAM" id="MobiDB-lite"/>
    </source>
</evidence>
<feature type="domain" description="Amino acid transporter transmembrane" evidence="8">
    <location>
        <begin position="165"/>
        <end position="551"/>
    </location>
</feature>
<feature type="transmembrane region" description="Helical" evidence="7">
    <location>
        <begin position="196"/>
        <end position="218"/>
    </location>
</feature>
<comment type="similarity">
    <text evidence="2">Belongs to the amino acid/polyamine transporter 2 family.</text>
</comment>
<keyword evidence="5 7" id="KW-0472">Membrane</keyword>
<dbReference type="InterPro" id="IPR013057">
    <property type="entry name" value="AA_transpt_TM"/>
</dbReference>
<feature type="transmembrane region" description="Helical" evidence="7">
    <location>
        <begin position="473"/>
        <end position="491"/>
    </location>
</feature>
<feature type="transmembrane region" description="Helical" evidence="7">
    <location>
        <begin position="239"/>
        <end position="262"/>
    </location>
</feature>
<feature type="transmembrane region" description="Helical" evidence="7">
    <location>
        <begin position="383"/>
        <end position="406"/>
    </location>
</feature>
<feature type="transmembrane region" description="Helical" evidence="7">
    <location>
        <begin position="282"/>
        <end position="301"/>
    </location>
</feature>
<comment type="subcellular location">
    <subcellularLocation>
        <location evidence="1">Membrane</location>
        <topology evidence="1">Multi-pass membrane protein</topology>
    </subcellularLocation>
</comment>
<dbReference type="GO" id="GO:0015179">
    <property type="term" value="F:L-amino acid transmembrane transporter activity"/>
    <property type="evidence" value="ECO:0007669"/>
    <property type="project" value="TreeGrafter"/>
</dbReference>
<accession>A0A9P6Q4U6</accession>
<keyword evidence="4 7" id="KW-1133">Transmembrane helix</keyword>
<sequence>MADSQPSQQRPVSASRQSSFNHQSSTRPLEPVTRGRSPFLNMTSSSGGNSNPSSRPNSRPTSRSRPGSRPGSRPVSWLVQTNTEYANMFETYGGDHSHEEHRHEGDASMTEKGAQAPRSRPASILEKYPTFTGKAESMHSDAIEVSEDYTYRPREETEEEIAKRTVGPWKAAFLLGKAFVGTGVLFLPKAFLHGGLAFSCFMLAFVAVICTVSFLMLVKVRLVIRESFGDMGLVLYGKWMRLAILVAVAISQIGFCCAYLIFVSQNIDAIVQTFTRCTFTAIEPRFYILLPLIVLIPLVLIRRMSILSFPSMVSNVFIVLSIVYLWYYTIDSVVENGVGPNLSMFNGEEFAMFIGTAVFSYEGIGLVIPITESMAEPEKFPKVLAMTIAVVTLFFMSVGALGYLAFGSNTQTIVILNLPVTSGWTIAIQILYSLAIILSVPLMLSPASKILEQGIFGDRSGGQSNKIKMLKNLVRTLLIIVCALVSFGVGAKSLDKFVSFVGAAFCVPLCFIFPAMFHYKVCAKNIMTKIFDVILGLFGLVAMIFTVYITIRSWVVESTPDADLDRCAVFQ</sequence>
<evidence type="ECO:0000313" key="10">
    <source>
        <dbReference type="Proteomes" id="UP000807716"/>
    </source>
</evidence>
<evidence type="ECO:0000256" key="7">
    <source>
        <dbReference type="SAM" id="Phobius"/>
    </source>
</evidence>
<feature type="compositionally biased region" description="Basic and acidic residues" evidence="6">
    <location>
        <begin position="93"/>
        <end position="106"/>
    </location>
</feature>
<evidence type="ECO:0000259" key="8">
    <source>
        <dbReference type="Pfam" id="PF01490"/>
    </source>
</evidence>
<evidence type="ECO:0000313" key="9">
    <source>
        <dbReference type="EMBL" id="KAG0259943.1"/>
    </source>
</evidence>
<dbReference type="EMBL" id="JAAAJB010000265">
    <property type="protein sequence ID" value="KAG0259943.1"/>
    <property type="molecule type" value="Genomic_DNA"/>
</dbReference>
<gene>
    <name evidence="9" type="primary">AVT3_3</name>
    <name evidence="9" type="ORF">DFQ27_003796</name>
</gene>
<dbReference type="Pfam" id="PF01490">
    <property type="entry name" value="Aa_trans"/>
    <property type="match status" value="1"/>
</dbReference>
<name>A0A9P6Q4U6_9FUNG</name>
<dbReference type="PANTHER" id="PTHR22950">
    <property type="entry name" value="AMINO ACID TRANSPORTER"/>
    <property type="match status" value="1"/>
</dbReference>
<keyword evidence="3 7" id="KW-0812">Transmembrane</keyword>
<evidence type="ECO:0000256" key="3">
    <source>
        <dbReference type="ARBA" id="ARBA00022692"/>
    </source>
</evidence>
<dbReference type="OrthoDB" id="1684102at2759"/>
<protein>
    <submittedName>
        <fullName evidence="9">Neutral amino acid transporter</fullName>
    </submittedName>
</protein>
<evidence type="ECO:0000256" key="5">
    <source>
        <dbReference type="ARBA" id="ARBA00023136"/>
    </source>
</evidence>
<evidence type="ECO:0000256" key="4">
    <source>
        <dbReference type="ARBA" id="ARBA00022989"/>
    </source>
</evidence>
<dbReference type="Proteomes" id="UP000807716">
    <property type="component" value="Unassembled WGS sequence"/>
</dbReference>
<feature type="compositionally biased region" description="Polar residues" evidence="6">
    <location>
        <begin position="1"/>
        <end position="27"/>
    </location>
</feature>
<feature type="region of interest" description="Disordered" evidence="6">
    <location>
        <begin position="93"/>
        <end position="121"/>
    </location>
</feature>
<proteinExistence type="inferred from homology"/>
<reference evidence="9" key="1">
    <citation type="journal article" date="2020" name="Fungal Divers.">
        <title>Resolving the Mortierellaceae phylogeny through synthesis of multi-gene phylogenetics and phylogenomics.</title>
        <authorList>
            <person name="Vandepol N."/>
            <person name="Liber J."/>
            <person name="Desiro A."/>
            <person name="Na H."/>
            <person name="Kennedy M."/>
            <person name="Barry K."/>
            <person name="Grigoriev I.V."/>
            <person name="Miller A.N."/>
            <person name="O'Donnell K."/>
            <person name="Stajich J.E."/>
            <person name="Bonito G."/>
        </authorList>
    </citation>
    <scope>NUCLEOTIDE SEQUENCE</scope>
    <source>
        <strain evidence="9">BC1065</strain>
    </source>
</reference>
<evidence type="ECO:0000256" key="2">
    <source>
        <dbReference type="ARBA" id="ARBA00008066"/>
    </source>
</evidence>
<dbReference type="PANTHER" id="PTHR22950:SF666">
    <property type="entry name" value="VACUOLAR AMINO ACID TRANSPORTER 4"/>
    <property type="match status" value="1"/>
</dbReference>
<feature type="transmembrane region" description="Helical" evidence="7">
    <location>
        <begin position="530"/>
        <end position="551"/>
    </location>
</feature>